<protein>
    <recommendedName>
        <fullName evidence="5">Tat pathway signal sequence</fullName>
    </recommendedName>
</protein>
<accession>A0ABR1PAL9</accession>
<proteinExistence type="predicted"/>
<comment type="caution">
    <text evidence="3">The sequence shown here is derived from an EMBL/GenBank/DDBJ whole genome shotgun (WGS) entry which is preliminary data.</text>
</comment>
<dbReference type="SUPFAM" id="SSF51695">
    <property type="entry name" value="PLC-like phosphodiesterases"/>
    <property type="match status" value="1"/>
</dbReference>
<gene>
    <name evidence="3" type="ORF">SLS63_005572</name>
</gene>
<feature type="region of interest" description="Disordered" evidence="1">
    <location>
        <begin position="78"/>
        <end position="97"/>
    </location>
</feature>
<reference evidence="3 4" key="1">
    <citation type="submission" date="2024-02" db="EMBL/GenBank/DDBJ databases">
        <title>De novo assembly and annotation of 12 fungi associated with fruit tree decline syndrome in Ontario, Canada.</title>
        <authorList>
            <person name="Sulman M."/>
            <person name="Ellouze W."/>
            <person name="Ilyukhin E."/>
        </authorList>
    </citation>
    <scope>NUCLEOTIDE SEQUENCE [LARGE SCALE GENOMIC DNA]</scope>
    <source>
        <strain evidence="3 4">M169</strain>
    </source>
</reference>
<evidence type="ECO:0000313" key="3">
    <source>
        <dbReference type="EMBL" id="KAK7730902.1"/>
    </source>
</evidence>
<feature type="signal peptide" evidence="2">
    <location>
        <begin position="1"/>
        <end position="20"/>
    </location>
</feature>
<sequence length="473" mass="51592">MAPLRVWGLLLVSLGSFARAADKDEDTTSSGSSSGSSSSSSESGIVILTGTHTTPPDRPTPSFDSSTITLATTTLTGSDLDTATDNATESETGSGTVTFLTGSITGTASGTATRPGNFSVTPSSTSTAPTVVNTQPCNNYVELCDRKYSNITMVGCHNSPFVRPGNLASNQALDVTQQLNDGVRFLQGQMHWNANDSVPHFCHTTCDIFDGGPITDWLTKVKNWVAANRFDVVTVLLENGNYSTPDFYVDYINSTGILDYVYTPPYQPMNLTTWPTLAEMIIFNTRVVLLLDYMANQTAYPWWIDQFSNMWETPFDPVDQNFPCVSQRPDNLPLEQAKNMMYLTNHNLNAEVSILGQSILVPDVSQLNLTNNYTGFGSLGLAANNCRSTYDRPPTVLNVDYYNFGGAEDSGAVFQVAAAMNNVTYRGGCCGKASTSDSPQGPGPMFWYEARKNDRRSVAVFMLAWVTWMLLVW</sequence>
<feature type="compositionally biased region" description="Polar residues" evidence="1">
    <location>
        <begin position="86"/>
        <end position="97"/>
    </location>
</feature>
<keyword evidence="4" id="KW-1185">Reference proteome</keyword>
<organism evidence="3 4">
    <name type="scientific">Diaporthe eres</name>
    <name type="common">Phomopsis oblonga</name>
    <dbReference type="NCBI Taxonomy" id="83184"/>
    <lineage>
        <taxon>Eukaryota</taxon>
        <taxon>Fungi</taxon>
        <taxon>Dikarya</taxon>
        <taxon>Ascomycota</taxon>
        <taxon>Pezizomycotina</taxon>
        <taxon>Sordariomycetes</taxon>
        <taxon>Sordariomycetidae</taxon>
        <taxon>Diaporthales</taxon>
        <taxon>Diaporthaceae</taxon>
        <taxon>Diaporthe</taxon>
        <taxon>Diaporthe eres species complex</taxon>
    </lineage>
</organism>
<keyword evidence="2" id="KW-0732">Signal</keyword>
<feature type="compositionally biased region" description="Low complexity" evidence="1">
    <location>
        <begin position="29"/>
        <end position="43"/>
    </location>
</feature>
<feature type="chain" id="PRO_5047403578" description="Tat pathway signal sequence" evidence="2">
    <location>
        <begin position="21"/>
        <end position="473"/>
    </location>
</feature>
<dbReference type="InterPro" id="IPR051057">
    <property type="entry name" value="PI-PLC_domain"/>
</dbReference>
<dbReference type="EMBL" id="JAKNSF020000024">
    <property type="protein sequence ID" value="KAK7730902.1"/>
    <property type="molecule type" value="Genomic_DNA"/>
</dbReference>
<evidence type="ECO:0008006" key="5">
    <source>
        <dbReference type="Google" id="ProtNLM"/>
    </source>
</evidence>
<evidence type="ECO:0000313" key="4">
    <source>
        <dbReference type="Proteomes" id="UP001430848"/>
    </source>
</evidence>
<feature type="region of interest" description="Disordered" evidence="1">
    <location>
        <begin position="21"/>
        <end position="43"/>
    </location>
</feature>
<dbReference type="Gene3D" id="3.20.20.190">
    <property type="entry name" value="Phosphatidylinositol (PI) phosphodiesterase"/>
    <property type="match status" value="1"/>
</dbReference>
<evidence type="ECO:0000256" key="2">
    <source>
        <dbReference type="SAM" id="SignalP"/>
    </source>
</evidence>
<dbReference type="Proteomes" id="UP001430848">
    <property type="component" value="Unassembled WGS sequence"/>
</dbReference>
<evidence type="ECO:0000256" key="1">
    <source>
        <dbReference type="SAM" id="MobiDB-lite"/>
    </source>
</evidence>
<dbReference type="InterPro" id="IPR017946">
    <property type="entry name" value="PLC-like_Pdiesterase_TIM-brl"/>
</dbReference>
<dbReference type="Pfam" id="PF26146">
    <property type="entry name" value="PI-PLC_X"/>
    <property type="match status" value="1"/>
</dbReference>
<dbReference type="PANTHER" id="PTHR13593:SF140">
    <property type="entry name" value="PLC-LIKE PHOSPHODIESTERASE"/>
    <property type="match status" value="1"/>
</dbReference>
<feature type="region of interest" description="Disordered" evidence="1">
    <location>
        <begin position="108"/>
        <end position="129"/>
    </location>
</feature>
<name>A0ABR1PAL9_DIAER</name>
<dbReference type="PANTHER" id="PTHR13593">
    <property type="match status" value="1"/>
</dbReference>